<name>A0A6A6TTT6_9PLEO</name>
<dbReference type="AlphaFoldDB" id="A0A6A6TTT6"/>
<protein>
    <submittedName>
        <fullName evidence="1">Uncharacterized protein</fullName>
    </submittedName>
</protein>
<dbReference type="EMBL" id="MU004290">
    <property type="protein sequence ID" value="KAF2662328.1"/>
    <property type="molecule type" value="Genomic_DNA"/>
</dbReference>
<evidence type="ECO:0000313" key="1">
    <source>
        <dbReference type="EMBL" id="KAF2662328.1"/>
    </source>
</evidence>
<reference evidence="1" key="1">
    <citation type="journal article" date="2020" name="Stud. Mycol.">
        <title>101 Dothideomycetes genomes: a test case for predicting lifestyles and emergence of pathogens.</title>
        <authorList>
            <person name="Haridas S."/>
            <person name="Albert R."/>
            <person name="Binder M."/>
            <person name="Bloem J."/>
            <person name="Labutti K."/>
            <person name="Salamov A."/>
            <person name="Andreopoulos B."/>
            <person name="Baker S."/>
            <person name="Barry K."/>
            <person name="Bills G."/>
            <person name="Bluhm B."/>
            <person name="Cannon C."/>
            <person name="Castanera R."/>
            <person name="Culley D."/>
            <person name="Daum C."/>
            <person name="Ezra D."/>
            <person name="Gonzalez J."/>
            <person name="Henrissat B."/>
            <person name="Kuo A."/>
            <person name="Liang C."/>
            <person name="Lipzen A."/>
            <person name="Lutzoni F."/>
            <person name="Magnuson J."/>
            <person name="Mondo S."/>
            <person name="Nolan M."/>
            <person name="Ohm R."/>
            <person name="Pangilinan J."/>
            <person name="Park H.-J."/>
            <person name="Ramirez L."/>
            <person name="Alfaro M."/>
            <person name="Sun H."/>
            <person name="Tritt A."/>
            <person name="Yoshinaga Y."/>
            <person name="Zwiers L.-H."/>
            <person name="Turgeon B."/>
            <person name="Goodwin S."/>
            <person name="Spatafora J."/>
            <person name="Crous P."/>
            <person name="Grigoriev I."/>
        </authorList>
    </citation>
    <scope>NUCLEOTIDE SEQUENCE</scope>
    <source>
        <strain evidence="1">CBS 122681</strain>
    </source>
</reference>
<organism evidence="1 2">
    <name type="scientific">Lophiostoma macrostomum CBS 122681</name>
    <dbReference type="NCBI Taxonomy" id="1314788"/>
    <lineage>
        <taxon>Eukaryota</taxon>
        <taxon>Fungi</taxon>
        <taxon>Dikarya</taxon>
        <taxon>Ascomycota</taxon>
        <taxon>Pezizomycotina</taxon>
        <taxon>Dothideomycetes</taxon>
        <taxon>Pleosporomycetidae</taxon>
        <taxon>Pleosporales</taxon>
        <taxon>Lophiostomataceae</taxon>
        <taxon>Lophiostoma</taxon>
    </lineage>
</organism>
<sequence>MSGLARCPTTEGHRCRIACRLRGATRKYGVRNWHWQLLATLTPLRYAFHRGTCRRACPTDRRLSARDSHSHLSRGQTRSARLSCPRRTLCTPQTSPPSIVRRGHLFASSCPASADCHDRQTSQPALHTIISSAVIYREDYFCPWNVLRCLIIWAQESYQNS</sequence>
<accession>A0A6A6TTT6</accession>
<keyword evidence="2" id="KW-1185">Reference proteome</keyword>
<dbReference type="Proteomes" id="UP000799324">
    <property type="component" value="Unassembled WGS sequence"/>
</dbReference>
<proteinExistence type="predicted"/>
<evidence type="ECO:0000313" key="2">
    <source>
        <dbReference type="Proteomes" id="UP000799324"/>
    </source>
</evidence>
<gene>
    <name evidence="1" type="ORF">K491DRAFT_287688</name>
</gene>